<dbReference type="HOGENOM" id="CLU_009854_0_2_1"/>
<evidence type="ECO:0000259" key="2">
    <source>
        <dbReference type="PROSITE" id="PS50263"/>
    </source>
</evidence>
<dbReference type="PANTHER" id="PTHR11750">
    <property type="entry name" value="PROTEIN N-TERMINAL AMIDASE"/>
    <property type="match status" value="1"/>
</dbReference>
<dbReference type="InterPro" id="IPR003010">
    <property type="entry name" value="C-N_Hydrolase"/>
</dbReference>
<feature type="compositionally biased region" description="Basic and acidic residues" evidence="1">
    <location>
        <begin position="311"/>
        <end position="322"/>
    </location>
</feature>
<dbReference type="eggNOG" id="KOG0806">
    <property type="taxonomic scope" value="Eukaryota"/>
</dbReference>
<dbReference type="AlphaFoldDB" id="U1HE73"/>
<evidence type="ECO:0000256" key="1">
    <source>
        <dbReference type="SAM" id="MobiDB-lite"/>
    </source>
</evidence>
<proteinExistence type="predicted"/>
<dbReference type="PANTHER" id="PTHR11750:SF26">
    <property type="entry name" value="PROTEIN N-TERMINAL AMIDASE"/>
    <property type="match status" value="1"/>
</dbReference>
<dbReference type="GO" id="GO:0030163">
    <property type="term" value="P:protein catabolic process"/>
    <property type="evidence" value="ECO:0007669"/>
    <property type="project" value="TreeGrafter"/>
</dbReference>
<protein>
    <recommendedName>
        <fullName evidence="2">CN hydrolase domain-containing protein</fullName>
    </recommendedName>
</protein>
<dbReference type="InterPro" id="IPR039703">
    <property type="entry name" value="Nta1"/>
</dbReference>
<sequence>MRIATLQFDSALEDVESNIKKADMLLFCHKDRLENLDLLVLPELAFAGYNHKSSIDIEPFLEPTGAGPSTLWAKRTARNLHCTVAVGYPENDLSGSERRAYNSLVFVDGTGETVAHTRKSFLYYTDETWASEGQGFFAGDMRLGSPLEAKKVAAGICMDINPYKFEAPWTAYEFANHTIASKAELVVLSMAWLTRLSTIELQGQDKQPDLDTVGYWLERMRPLQGPNGPETEVIVVFANRCGEEGESPLIGPVRYAGSSTVMGISRGDGRVDGEVRIWDMLGRAEEGVLIVDTMDDARYGLKRSLPAESLNGDKDPASSDQD</sequence>
<dbReference type="GeneID" id="19241651"/>
<organism evidence="3 4">
    <name type="scientific">Endocarpon pusillum (strain Z07020 / HMAS-L-300199)</name>
    <name type="common">Lichen-forming fungus</name>
    <dbReference type="NCBI Taxonomy" id="1263415"/>
    <lineage>
        <taxon>Eukaryota</taxon>
        <taxon>Fungi</taxon>
        <taxon>Dikarya</taxon>
        <taxon>Ascomycota</taxon>
        <taxon>Pezizomycotina</taxon>
        <taxon>Eurotiomycetes</taxon>
        <taxon>Chaetothyriomycetidae</taxon>
        <taxon>Verrucariales</taxon>
        <taxon>Verrucariaceae</taxon>
        <taxon>Endocarpon</taxon>
    </lineage>
</organism>
<gene>
    <name evidence="3" type="ORF">EPUS_06760</name>
</gene>
<dbReference type="RefSeq" id="XP_007805968.1">
    <property type="nucleotide sequence ID" value="XM_007807777.1"/>
</dbReference>
<feature type="region of interest" description="Disordered" evidence="1">
    <location>
        <begin position="303"/>
        <end position="322"/>
    </location>
</feature>
<keyword evidence="4" id="KW-1185">Reference proteome</keyword>
<dbReference type="Pfam" id="PF00795">
    <property type="entry name" value="CN_hydrolase"/>
    <property type="match status" value="1"/>
</dbReference>
<dbReference type="InterPro" id="IPR036526">
    <property type="entry name" value="C-N_Hydrolase_sf"/>
</dbReference>
<dbReference type="Gene3D" id="3.60.110.10">
    <property type="entry name" value="Carbon-nitrogen hydrolase"/>
    <property type="match status" value="1"/>
</dbReference>
<dbReference type="Proteomes" id="UP000019373">
    <property type="component" value="Unassembled WGS sequence"/>
</dbReference>
<accession>U1HE73</accession>
<dbReference type="OMA" id="VKILCWD"/>
<dbReference type="GO" id="GO:0070773">
    <property type="term" value="F:protein-N-terminal glutamine amidohydrolase activity"/>
    <property type="evidence" value="ECO:0007669"/>
    <property type="project" value="InterPro"/>
</dbReference>
<name>U1HE73_ENDPU</name>
<reference evidence="4" key="1">
    <citation type="journal article" date="2014" name="BMC Genomics">
        <title>Genome characteristics reveal the impact of lichenization on lichen-forming fungus Endocarpon pusillum Hedwig (Verrucariales, Ascomycota).</title>
        <authorList>
            <person name="Wang Y.-Y."/>
            <person name="Liu B."/>
            <person name="Zhang X.-Y."/>
            <person name="Zhou Q.-M."/>
            <person name="Zhang T."/>
            <person name="Li H."/>
            <person name="Yu Y.-F."/>
            <person name="Zhang X.-L."/>
            <person name="Hao X.-Y."/>
            <person name="Wang M."/>
            <person name="Wang L."/>
            <person name="Wei J.-C."/>
        </authorList>
    </citation>
    <scope>NUCLEOTIDE SEQUENCE [LARGE SCALE GENOMIC DNA]</scope>
    <source>
        <strain evidence="4">Z07020 / HMAS-L-300199</strain>
    </source>
</reference>
<dbReference type="EMBL" id="KE721519">
    <property type="protein sequence ID" value="ERF68345.1"/>
    <property type="molecule type" value="Genomic_DNA"/>
</dbReference>
<dbReference type="PROSITE" id="PS50263">
    <property type="entry name" value="CN_HYDROLASE"/>
    <property type="match status" value="1"/>
</dbReference>
<evidence type="ECO:0000313" key="4">
    <source>
        <dbReference type="Proteomes" id="UP000019373"/>
    </source>
</evidence>
<evidence type="ECO:0000313" key="3">
    <source>
        <dbReference type="EMBL" id="ERF68345.1"/>
    </source>
</evidence>
<dbReference type="SUPFAM" id="SSF56317">
    <property type="entry name" value="Carbon-nitrogen hydrolase"/>
    <property type="match status" value="1"/>
</dbReference>
<feature type="domain" description="CN hydrolase" evidence="2">
    <location>
        <begin position="1"/>
        <end position="296"/>
    </location>
</feature>
<dbReference type="OrthoDB" id="201515at2759"/>
<dbReference type="GO" id="GO:0008418">
    <property type="term" value="F:protein-N-terminal asparagine amidohydrolase activity"/>
    <property type="evidence" value="ECO:0007669"/>
    <property type="project" value="InterPro"/>
</dbReference>